<protein>
    <submittedName>
        <fullName evidence="1">Transcriptional regulator</fullName>
    </submittedName>
</protein>
<evidence type="ECO:0000313" key="1">
    <source>
        <dbReference type="EMBL" id="RWX31211.1"/>
    </source>
</evidence>
<comment type="caution">
    <text evidence="1">The sequence shown here is derived from an EMBL/GenBank/DDBJ whole genome shotgun (WGS) entry which is preliminary data.</text>
</comment>
<dbReference type="EMBL" id="SBHX01000032">
    <property type="protein sequence ID" value="RWX31211.1"/>
    <property type="molecule type" value="Genomic_DNA"/>
</dbReference>
<reference evidence="1 2" key="1">
    <citation type="submission" date="2019-01" db="EMBL/GenBank/DDBJ databases">
        <title>RHIZO-ID as a novel technology for direct rhizobia identification.</title>
        <authorList>
            <person name="De Meyer S.E."/>
        </authorList>
    </citation>
    <scope>NUCLEOTIDE SEQUENCE [LARGE SCALE GENOMIC DNA]</scope>
    <source>
        <strain evidence="1 2">WSM448</strain>
    </source>
</reference>
<evidence type="ECO:0000313" key="2">
    <source>
        <dbReference type="Proteomes" id="UP000283817"/>
    </source>
</evidence>
<proteinExistence type="predicted"/>
<organism evidence="1 2">
    <name type="scientific">Rhizobium leguminosarum</name>
    <dbReference type="NCBI Taxonomy" id="384"/>
    <lineage>
        <taxon>Bacteria</taxon>
        <taxon>Pseudomonadati</taxon>
        <taxon>Pseudomonadota</taxon>
        <taxon>Alphaproteobacteria</taxon>
        <taxon>Hyphomicrobiales</taxon>
        <taxon>Rhizobiaceae</taxon>
        <taxon>Rhizobium/Agrobacterium group</taxon>
        <taxon>Rhizobium</taxon>
    </lineage>
</organism>
<sequence>SFYNVPGIKHAMRSLDTPFFAFWALLAERPN</sequence>
<accession>A0A444I200</accession>
<name>A0A444I200_RHILE</name>
<feature type="non-terminal residue" evidence="1">
    <location>
        <position position="1"/>
    </location>
</feature>
<dbReference type="Proteomes" id="UP000283817">
    <property type="component" value="Unassembled WGS sequence"/>
</dbReference>
<gene>
    <name evidence="1" type="ORF">EHI47_13155</name>
</gene>
<dbReference type="AlphaFoldDB" id="A0A444I200"/>